<name>A0A0D0PXH2_KITGR</name>
<dbReference type="RefSeq" id="WP_043915654.1">
    <property type="nucleotide sequence ID" value="NZ_JBFBDQ010000010.1"/>
</dbReference>
<proteinExistence type="predicted"/>
<accession>A0A0D0PXH2</accession>
<dbReference type="AlphaFoldDB" id="A0A0D0PXH2"/>
<reference evidence="2 3" key="1">
    <citation type="submission" date="2015-02" db="EMBL/GenBank/DDBJ databases">
        <title>Draft genome sequence of Kitasatospora griseola MF730-N6, a bafilomycin, terpentecin and satosporin producer.</title>
        <authorList>
            <person name="Arens J.C."/>
            <person name="Haltli B."/>
            <person name="Kerr R.G."/>
        </authorList>
    </citation>
    <scope>NUCLEOTIDE SEQUENCE [LARGE SCALE GENOMIC DNA]</scope>
    <source>
        <strain evidence="2 3">MF730-N6</strain>
    </source>
</reference>
<dbReference type="Proteomes" id="UP000032066">
    <property type="component" value="Unassembled WGS sequence"/>
</dbReference>
<evidence type="ECO:0000313" key="3">
    <source>
        <dbReference type="Proteomes" id="UP000032066"/>
    </source>
</evidence>
<dbReference type="EMBL" id="JXZB01000004">
    <property type="protein sequence ID" value="KIQ63298.1"/>
    <property type="molecule type" value="Genomic_DNA"/>
</dbReference>
<dbReference type="STRING" id="2064.TR51_31830"/>
<evidence type="ECO:0000256" key="1">
    <source>
        <dbReference type="SAM" id="Phobius"/>
    </source>
</evidence>
<dbReference type="Pfam" id="PF14012">
    <property type="entry name" value="DUF4229"/>
    <property type="match status" value="1"/>
</dbReference>
<keyword evidence="3" id="KW-1185">Reference proteome</keyword>
<sequence>MSSKINATLRYTSLRASIFLACLLVALLLAHFGVIPVVGDLGLILVFALAMVASAAISYVVLSKQRDEMSAQIANRIENRKVRTAVRDAAEDEADDAARAAAARQAQAG</sequence>
<keyword evidence="1" id="KW-1133">Transmembrane helix</keyword>
<keyword evidence="1" id="KW-0812">Transmembrane</keyword>
<dbReference type="PATRIC" id="fig|2064.6.peg.6744"/>
<gene>
    <name evidence="2" type="ORF">TR51_31830</name>
</gene>
<keyword evidence="1" id="KW-0472">Membrane</keyword>
<dbReference type="InterPro" id="IPR025323">
    <property type="entry name" value="DUF4229"/>
</dbReference>
<feature type="transmembrane region" description="Helical" evidence="1">
    <location>
        <begin position="41"/>
        <end position="62"/>
    </location>
</feature>
<dbReference type="OrthoDB" id="4284031at2"/>
<comment type="caution">
    <text evidence="2">The sequence shown here is derived from an EMBL/GenBank/DDBJ whole genome shotgun (WGS) entry which is preliminary data.</text>
</comment>
<feature type="transmembrane region" description="Helical" evidence="1">
    <location>
        <begin position="12"/>
        <end position="35"/>
    </location>
</feature>
<evidence type="ECO:0008006" key="4">
    <source>
        <dbReference type="Google" id="ProtNLM"/>
    </source>
</evidence>
<organism evidence="2 3">
    <name type="scientific">Kitasatospora griseola</name>
    <name type="common">Streptomyces griseolosporeus</name>
    <dbReference type="NCBI Taxonomy" id="2064"/>
    <lineage>
        <taxon>Bacteria</taxon>
        <taxon>Bacillati</taxon>
        <taxon>Actinomycetota</taxon>
        <taxon>Actinomycetes</taxon>
        <taxon>Kitasatosporales</taxon>
        <taxon>Streptomycetaceae</taxon>
        <taxon>Kitasatospora</taxon>
    </lineage>
</organism>
<protein>
    <recommendedName>
        <fullName evidence="4">DUF4229 domain-containing protein</fullName>
    </recommendedName>
</protein>
<evidence type="ECO:0000313" key="2">
    <source>
        <dbReference type="EMBL" id="KIQ63298.1"/>
    </source>
</evidence>